<dbReference type="AlphaFoldDB" id="A0A8S9JPZ6"/>
<accession>A0A8S9JPZ6</accession>
<dbReference type="GO" id="GO:0040008">
    <property type="term" value="P:regulation of growth"/>
    <property type="evidence" value="ECO:0007669"/>
    <property type="project" value="InterPro"/>
</dbReference>
<proteinExistence type="predicted"/>
<comment type="caution">
    <text evidence="2">The sequence shown here is derived from an EMBL/GenBank/DDBJ whole genome shotgun (WGS) entry which is preliminary data.</text>
</comment>
<organism evidence="2 3">
    <name type="scientific">Brassica cretica</name>
    <name type="common">Mustard</name>
    <dbReference type="NCBI Taxonomy" id="69181"/>
    <lineage>
        <taxon>Eukaryota</taxon>
        <taxon>Viridiplantae</taxon>
        <taxon>Streptophyta</taxon>
        <taxon>Embryophyta</taxon>
        <taxon>Tracheophyta</taxon>
        <taxon>Spermatophyta</taxon>
        <taxon>Magnoliopsida</taxon>
        <taxon>eudicotyledons</taxon>
        <taxon>Gunneridae</taxon>
        <taxon>Pentapetalae</taxon>
        <taxon>rosids</taxon>
        <taxon>malvids</taxon>
        <taxon>Brassicales</taxon>
        <taxon>Brassicaceae</taxon>
        <taxon>Brassiceae</taxon>
        <taxon>Brassica</taxon>
    </lineage>
</organism>
<feature type="region of interest" description="Disordered" evidence="1">
    <location>
        <begin position="42"/>
        <end position="62"/>
    </location>
</feature>
<gene>
    <name evidence="2" type="ORF">F2Q68_00003718</name>
</gene>
<protein>
    <submittedName>
        <fullName evidence="2">Uncharacterized protein</fullName>
    </submittedName>
</protein>
<dbReference type="InterPro" id="IPR044194">
    <property type="entry name" value="BLISTER"/>
</dbReference>
<dbReference type="EMBL" id="QGKW02001660">
    <property type="protein sequence ID" value="KAF2583413.1"/>
    <property type="molecule type" value="Genomic_DNA"/>
</dbReference>
<dbReference type="PANTHER" id="PTHR47490:SF2">
    <property type="entry name" value="PROTEIN BLISTER"/>
    <property type="match status" value="1"/>
</dbReference>
<reference evidence="2" key="1">
    <citation type="submission" date="2019-12" db="EMBL/GenBank/DDBJ databases">
        <title>Genome sequencing and annotation of Brassica cretica.</title>
        <authorList>
            <person name="Studholme D.J."/>
            <person name="Sarris P.F."/>
        </authorList>
    </citation>
    <scope>NUCLEOTIDE SEQUENCE</scope>
    <source>
        <strain evidence="2">PFS-001/15</strain>
        <tissue evidence="2">Leaf</tissue>
    </source>
</reference>
<evidence type="ECO:0000313" key="2">
    <source>
        <dbReference type="EMBL" id="KAF2583413.1"/>
    </source>
</evidence>
<dbReference type="Proteomes" id="UP000712281">
    <property type="component" value="Unassembled WGS sequence"/>
</dbReference>
<evidence type="ECO:0000256" key="1">
    <source>
        <dbReference type="SAM" id="MobiDB-lite"/>
    </source>
</evidence>
<name>A0A8S9JPZ6_BRACR</name>
<sequence length="92" mass="10554">MRVIDNINTLIAEDLNKELSRKLEVQTQRLELLTAQNMAIDNVSRPNQPDSHVVQERPPIADEGDEVMERVLGWIMKMFPGGQSKRRTSKLL</sequence>
<dbReference type="PANTHER" id="PTHR47490">
    <property type="entry name" value="PROTEIN BLISTER"/>
    <property type="match status" value="1"/>
</dbReference>
<evidence type="ECO:0000313" key="3">
    <source>
        <dbReference type="Proteomes" id="UP000712281"/>
    </source>
</evidence>